<dbReference type="EMBL" id="CP007512">
    <property type="protein sequence ID" value="AHX21575.1"/>
    <property type="molecule type" value="Genomic_DNA"/>
</dbReference>
<keyword evidence="2" id="KW-1185">Reference proteome</keyword>
<evidence type="ECO:0000313" key="2">
    <source>
        <dbReference type="Proteomes" id="UP000031778"/>
    </source>
</evidence>
<dbReference type="AlphaFoldDB" id="A0A9W3KZ15"/>
<organism evidence="1 2">
    <name type="scientific">Bacillus bombysepticus str. Wang</name>
    <dbReference type="NCBI Taxonomy" id="1330043"/>
    <lineage>
        <taxon>Bacteria</taxon>
        <taxon>Bacillati</taxon>
        <taxon>Bacillota</taxon>
        <taxon>Bacilli</taxon>
        <taxon>Bacillales</taxon>
        <taxon>Bacillaceae</taxon>
        <taxon>Bacillus</taxon>
        <taxon>Bacillus cereus group</taxon>
    </lineage>
</organism>
<accession>A0A9W3KZ15</accession>
<gene>
    <name evidence="1" type="ORF">CY96_14475</name>
</gene>
<reference evidence="1 2" key="1">
    <citation type="submission" date="2014-03" db="EMBL/GenBank/DDBJ databases">
        <title>The Complete Genome Sequence of Bacillus bombyseptieus.</title>
        <authorList>
            <person name="Cheng T."/>
            <person name="Lin P."/>
            <person name="Jin S."/>
            <person name="Wu Y."/>
            <person name="Fu B."/>
            <person name="Long R."/>
            <person name="Liu D."/>
            <person name="Guo Y."/>
            <person name="Peng L."/>
            <person name="Xia Q."/>
        </authorList>
    </citation>
    <scope>NUCLEOTIDE SEQUENCE [LARGE SCALE GENOMIC DNA]</scope>
    <source>
        <strain evidence="2">wang</strain>
    </source>
</reference>
<proteinExistence type="predicted"/>
<dbReference type="Proteomes" id="UP000031778">
    <property type="component" value="Chromosome"/>
</dbReference>
<sequence>MRERSFHQLKIKNEWNIQKHDTILLVVTIVLLSTKEEKYIDFTNTKNSKLDSFITASHKVKL</sequence>
<name>A0A9W3KZ15_9BACI</name>
<dbReference type="KEGG" id="bby:CY96_14475"/>
<evidence type="ECO:0000313" key="1">
    <source>
        <dbReference type="EMBL" id="AHX21575.1"/>
    </source>
</evidence>
<protein>
    <submittedName>
        <fullName evidence="1">Uncharacterized protein</fullName>
    </submittedName>
</protein>